<reference evidence="3" key="2">
    <citation type="submission" date="2015-01" db="EMBL/GenBank/DDBJ databases">
        <title>Evolutionary Origins and Diversification of the Mycorrhizal Mutualists.</title>
        <authorList>
            <consortium name="DOE Joint Genome Institute"/>
            <consortium name="Mycorrhizal Genomics Consortium"/>
            <person name="Kohler A."/>
            <person name="Kuo A."/>
            <person name="Nagy L.G."/>
            <person name="Floudas D."/>
            <person name="Copeland A."/>
            <person name="Barry K.W."/>
            <person name="Cichocki N."/>
            <person name="Veneault-Fourrey C."/>
            <person name="LaButti K."/>
            <person name="Lindquist E.A."/>
            <person name="Lipzen A."/>
            <person name="Lundell T."/>
            <person name="Morin E."/>
            <person name="Murat C."/>
            <person name="Riley R."/>
            <person name="Ohm R."/>
            <person name="Sun H."/>
            <person name="Tunlid A."/>
            <person name="Henrissat B."/>
            <person name="Grigoriev I.V."/>
            <person name="Hibbett D.S."/>
            <person name="Martin F."/>
        </authorList>
    </citation>
    <scope>NUCLEOTIDE SEQUENCE [LARGE SCALE GENOMIC DNA]</scope>
    <source>
        <strain evidence="3">Ve08.2h10</strain>
    </source>
</reference>
<gene>
    <name evidence="2" type="ORF">PAXRUDRAFT_170151</name>
</gene>
<proteinExistence type="predicted"/>
<reference evidence="2 3" key="1">
    <citation type="submission" date="2014-04" db="EMBL/GenBank/DDBJ databases">
        <authorList>
            <consortium name="DOE Joint Genome Institute"/>
            <person name="Kuo A."/>
            <person name="Kohler A."/>
            <person name="Jargeat P."/>
            <person name="Nagy L.G."/>
            <person name="Floudas D."/>
            <person name="Copeland A."/>
            <person name="Barry K.W."/>
            <person name="Cichocki N."/>
            <person name="Veneault-Fourrey C."/>
            <person name="LaButti K."/>
            <person name="Lindquist E.A."/>
            <person name="Lipzen A."/>
            <person name="Lundell T."/>
            <person name="Morin E."/>
            <person name="Murat C."/>
            <person name="Sun H."/>
            <person name="Tunlid A."/>
            <person name="Henrissat B."/>
            <person name="Grigoriev I.V."/>
            <person name="Hibbett D.S."/>
            <person name="Martin F."/>
            <person name="Nordberg H.P."/>
            <person name="Cantor M.N."/>
            <person name="Hua S.X."/>
        </authorList>
    </citation>
    <scope>NUCLEOTIDE SEQUENCE [LARGE SCALE GENOMIC DNA]</scope>
    <source>
        <strain evidence="2 3">Ve08.2h10</strain>
    </source>
</reference>
<evidence type="ECO:0000313" key="2">
    <source>
        <dbReference type="EMBL" id="KIK76370.1"/>
    </source>
</evidence>
<evidence type="ECO:0000259" key="1">
    <source>
        <dbReference type="Pfam" id="PF03184"/>
    </source>
</evidence>
<dbReference type="HOGENOM" id="CLU_013929_2_4_1"/>
<organism evidence="2 3">
    <name type="scientific">Paxillus rubicundulus Ve08.2h10</name>
    <dbReference type="NCBI Taxonomy" id="930991"/>
    <lineage>
        <taxon>Eukaryota</taxon>
        <taxon>Fungi</taxon>
        <taxon>Dikarya</taxon>
        <taxon>Basidiomycota</taxon>
        <taxon>Agaricomycotina</taxon>
        <taxon>Agaricomycetes</taxon>
        <taxon>Agaricomycetidae</taxon>
        <taxon>Boletales</taxon>
        <taxon>Paxilineae</taxon>
        <taxon>Paxillaceae</taxon>
        <taxon>Paxillus</taxon>
    </lineage>
</organism>
<name>A0A0D0DFB1_9AGAM</name>
<accession>A0A0D0DFB1</accession>
<dbReference type="InParanoid" id="A0A0D0DFB1"/>
<dbReference type="AlphaFoldDB" id="A0A0D0DFB1"/>
<protein>
    <recommendedName>
        <fullName evidence="1">DDE-1 domain-containing protein</fullName>
    </recommendedName>
</protein>
<keyword evidence="3" id="KW-1185">Reference proteome</keyword>
<dbReference type="GO" id="GO:0003676">
    <property type="term" value="F:nucleic acid binding"/>
    <property type="evidence" value="ECO:0007669"/>
    <property type="project" value="InterPro"/>
</dbReference>
<dbReference type="EMBL" id="KN827527">
    <property type="protein sequence ID" value="KIK76370.1"/>
    <property type="molecule type" value="Genomic_DNA"/>
</dbReference>
<dbReference type="InterPro" id="IPR004875">
    <property type="entry name" value="DDE_SF_endonuclease_dom"/>
</dbReference>
<dbReference type="Pfam" id="PF03184">
    <property type="entry name" value="DDE_1"/>
    <property type="match status" value="1"/>
</dbReference>
<dbReference type="OrthoDB" id="3238847at2759"/>
<sequence>MNWHQDNELKAIVAHSKKGWMNGVIGQLRIQDFDEKTWAKGNGHVHLLLINGHNSHHTKEFLDYARDHNIHVLCYPAHVTHVYQGLDVAIFGALKNHWSDEWNQYESSTWQKVTKANFISIYGHAHHPILIPKNICSAFKATRVWPFHPKVVTAEMMAPS</sequence>
<dbReference type="Proteomes" id="UP000054538">
    <property type="component" value="Unassembled WGS sequence"/>
</dbReference>
<dbReference type="STRING" id="930991.A0A0D0DFB1"/>
<feature type="domain" description="DDE-1" evidence="1">
    <location>
        <begin position="15"/>
        <end position="139"/>
    </location>
</feature>
<evidence type="ECO:0000313" key="3">
    <source>
        <dbReference type="Proteomes" id="UP000054538"/>
    </source>
</evidence>